<name>G0NHG6_CAEBE</name>
<dbReference type="InParanoid" id="G0NHG6"/>
<evidence type="ECO:0000313" key="2">
    <source>
        <dbReference type="Proteomes" id="UP000008068"/>
    </source>
</evidence>
<sequence>MGSFGSVSSAPPGSAKVPAFQESLLSVFFNVFTRVGTQEKPFENPILGTSDEYVLRAGLAAKKNFS</sequence>
<dbReference type="Proteomes" id="UP000008068">
    <property type="component" value="Unassembled WGS sequence"/>
</dbReference>
<accession>G0NHG6</accession>
<proteinExistence type="predicted"/>
<keyword evidence="2" id="KW-1185">Reference proteome</keyword>
<dbReference type="EMBL" id="GL379885">
    <property type="protein sequence ID" value="EGT60471.1"/>
    <property type="molecule type" value="Genomic_DNA"/>
</dbReference>
<organism evidence="2">
    <name type="scientific">Caenorhabditis brenneri</name>
    <name type="common">Nematode worm</name>
    <dbReference type="NCBI Taxonomy" id="135651"/>
    <lineage>
        <taxon>Eukaryota</taxon>
        <taxon>Metazoa</taxon>
        <taxon>Ecdysozoa</taxon>
        <taxon>Nematoda</taxon>
        <taxon>Chromadorea</taxon>
        <taxon>Rhabditida</taxon>
        <taxon>Rhabditina</taxon>
        <taxon>Rhabditomorpha</taxon>
        <taxon>Rhabditoidea</taxon>
        <taxon>Rhabditidae</taxon>
        <taxon>Peloderinae</taxon>
        <taxon>Caenorhabditis</taxon>
    </lineage>
</organism>
<dbReference type="AlphaFoldDB" id="G0NHG6"/>
<evidence type="ECO:0000313" key="1">
    <source>
        <dbReference type="EMBL" id="EGT60471.1"/>
    </source>
</evidence>
<dbReference type="HOGENOM" id="CLU_2833454_0_0_1"/>
<reference evidence="2" key="1">
    <citation type="submission" date="2011-07" db="EMBL/GenBank/DDBJ databases">
        <authorList>
            <consortium name="Caenorhabditis brenneri Sequencing and Analysis Consortium"/>
            <person name="Wilson R.K."/>
        </authorList>
    </citation>
    <scope>NUCLEOTIDE SEQUENCE [LARGE SCALE GENOMIC DNA]</scope>
    <source>
        <strain evidence="2">PB2801</strain>
    </source>
</reference>
<gene>
    <name evidence="1" type="ORF">CAEBREN_19578</name>
</gene>
<protein>
    <submittedName>
        <fullName evidence="1">Uncharacterized protein</fullName>
    </submittedName>
</protein>